<evidence type="ECO:0000313" key="2">
    <source>
        <dbReference type="EMBL" id="KAL0567623.1"/>
    </source>
</evidence>
<comment type="caution">
    <text evidence="2">The sequence shown here is derived from an EMBL/GenBank/DDBJ whole genome shotgun (WGS) entry which is preliminary data.</text>
</comment>
<protein>
    <submittedName>
        <fullName evidence="2">Uncharacterized protein</fullName>
    </submittedName>
</protein>
<feature type="transmembrane region" description="Helical" evidence="1">
    <location>
        <begin position="172"/>
        <end position="191"/>
    </location>
</feature>
<evidence type="ECO:0000313" key="3">
    <source>
        <dbReference type="Proteomes" id="UP001465976"/>
    </source>
</evidence>
<dbReference type="EMBL" id="JBAHYK010001538">
    <property type="protein sequence ID" value="KAL0567623.1"/>
    <property type="molecule type" value="Genomic_DNA"/>
</dbReference>
<keyword evidence="1" id="KW-1133">Transmembrane helix</keyword>
<feature type="transmembrane region" description="Helical" evidence="1">
    <location>
        <begin position="146"/>
        <end position="166"/>
    </location>
</feature>
<organism evidence="2 3">
    <name type="scientific">Marasmius crinis-equi</name>
    <dbReference type="NCBI Taxonomy" id="585013"/>
    <lineage>
        <taxon>Eukaryota</taxon>
        <taxon>Fungi</taxon>
        <taxon>Dikarya</taxon>
        <taxon>Basidiomycota</taxon>
        <taxon>Agaricomycotina</taxon>
        <taxon>Agaricomycetes</taxon>
        <taxon>Agaricomycetidae</taxon>
        <taxon>Agaricales</taxon>
        <taxon>Marasmiineae</taxon>
        <taxon>Marasmiaceae</taxon>
        <taxon>Marasmius</taxon>
    </lineage>
</organism>
<feature type="non-terminal residue" evidence="2">
    <location>
        <position position="263"/>
    </location>
</feature>
<feature type="transmembrane region" description="Helical" evidence="1">
    <location>
        <begin position="57"/>
        <end position="79"/>
    </location>
</feature>
<keyword evidence="1" id="KW-0812">Transmembrane</keyword>
<gene>
    <name evidence="2" type="ORF">V5O48_014368</name>
</gene>
<keyword evidence="1" id="KW-0472">Membrane</keyword>
<dbReference type="Proteomes" id="UP001465976">
    <property type="component" value="Unassembled WGS sequence"/>
</dbReference>
<reference evidence="2 3" key="1">
    <citation type="submission" date="2024-02" db="EMBL/GenBank/DDBJ databases">
        <title>A draft genome for the cacao thread blight pathogen Marasmius crinis-equi.</title>
        <authorList>
            <person name="Cohen S.P."/>
            <person name="Baruah I.K."/>
            <person name="Amoako-Attah I."/>
            <person name="Bukari Y."/>
            <person name="Meinhardt L.W."/>
            <person name="Bailey B.A."/>
        </authorList>
    </citation>
    <scope>NUCLEOTIDE SEQUENCE [LARGE SCALE GENOMIC DNA]</scope>
    <source>
        <strain evidence="2 3">GH-76</strain>
    </source>
</reference>
<evidence type="ECO:0000256" key="1">
    <source>
        <dbReference type="SAM" id="Phobius"/>
    </source>
</evidence>
<accession>A0ABR3EXJ8</accession>
<sequence>MPPPPNLVLRSAQTAADLSAVREQWRDPNDVLTLLMIIGGDVVQSALAQLASSHPKFFTPIAFSFGWVAYSFSAILSVVGSRRLAPEPDCHCTLIEIESGYPRDVNSWVLARLVRDYEPRKGDGGLEIAFFEAISDKSTGVPDRDWVYYLGVLIILLQLGIAAIPGALNGNWLVMIITFGGNFLVQIQAALPQWREELWKARTIEPGKPEVVCLTRGNGSSYVMVIRSDGDKTHPKLRLADLAGGREVRSKETVCATFVLVVL</sequence>
<proteinExistence type="predicted"/>
<keyword evidence="3" id="KW-1185">Reference proteome</keyword>
<name>A0ABR3EXJ8_9AGAR</name>